<sequence>MSAAAKHYLPTTETLQTPFPANVDADKVAREWLDSFSNALASNNVDAILSHIHTDGWWRDCFALTWDLRTFQGAVKIKQFIQDRVTSSKISDIKLEFARTEKPFEDVSWITLQFDFGTDVIGGKGLVRLVPTPNGEWKAFLLFTNLENLKGHPEKTGPNRNFEPNHGKWRDQRNREKEFADGDPEVLVVGGGQSGLDVAARLKHLGVSNLVIEKQGRIGDQWRNRYSALCLHDPVWFDHMPYLPFPDSWPVYTPAQKLADWLEFFAEALELNVWTSSLVTKAYRDESINKWIVTVQRGDGSERVFRVDHVVFSLGLGGGNPIIPNFPGREQFQGEVIHSTQHKSAKDHIGKKVVIVGACTSAHDIADDYAEHGVDVTIFQRSSTYIMTTKEGMPRLMKPDYWEGGPPVEQADRQSNSVPIYFNKMLAQRVCVGLHDADRELVEGLHKVGYKTNYGEDGSGFLFLALKRAGGYYLDVGACQKIIDGKIKIKNGTQISSFTKTGLAFEDGTTIDADVVLYATGFSDARDPIRKIVSEEVGAKLPPIWGLNAEGELRGTWRELGTPGLWYMMGNLAWCRFFSKHVALQIKAKQEGLFGTRYSAPLE</sequence>
<evidence type="ECO:0000313" key="3">
    <source>
        <dbReference type="Proteomes" id="UP001385951"/>
    </source>
</evidence>
<dbReference type="InterPro" id="IPR036188">
    <property type="entry name" value="FAD/NAD-bd_sf"/>
</dbReference>
<accession>A0AAW0GEH1</accession>
<evidence type="ECO:0000256" key="1">
    <source>
        <dbReference type="ARBA" id="ARBA00023002"/>
    </source>
</evidence>
<keyword evidence="3" id="KW-1185">Reference proteome</keyword>
<dbReference type="GO" id="GO:0004497">
    <property type="term" value="F:monooxygenase activity"/>
    <property type="evidence" value="ECO:0007669"/>
    <property type="project" value="TreeGrafter"/>
</dbReference>
<dbReference type="Gene3D" id="3.50.50.60">
    <property type="entry name" value="FAD/NAD(P)-binding domain"/>
    <property type="match status" value="2"/>
</dbReference>
<proteinExistence type="predicted"/>
<organism evidence="2 3">
    <name type="scientific">Cerrena zonata</name>
    <dbReference type="NCBI Taxonomy" id="2478898"/>
    <lineage>
        <taxon>Eukaryota</taxon>
        <taxon>Fungi</taxon>
        <taxon>Dikarya</taxon>
        <taxon>Basidiomycota</taxon>
        <taxon>Agaricomycotina</taxon>
        <taxon>Agaricomycetes</taxon>
        <taxon>Polyporales</taxon>
        <taxon>Cerrenaceae</taxon>
        <taxon>Cerrena</taxon>
    </lineage>
</organism>
<dbReference type="AlphaFoldDB" id="A0AAW0GEH1"/>
<gene>
    <name evidence="2" type="ORF">QCA50_008719</name>
</gene>
<dbReference type="PANTHER" id="PTHR43539">
    <property type="entry name" value="FLAVIN-BINDING MONOOXYGENASE-LIKE PROTEIN (AFU_ORTHOLOGUE AFUA_4G09220)"/>
    <property type="match status" value="1"/>
</dbReference>
<dbReference type="PRINTS" id="PR00411">
    <property type="entry name" value="PNDRDTASEI"/>
</dbReference>
<protein>
    <recommendedName>
        <fullName evidence="4">FAD/NAD(P)-binding domain-containing protein</fullName>
    </recommendedName>
</protein>
<dbReference type="PANTHER" id="PTHR43539:SF68">
    <property type="entry name" value="FLAVIN-BINDING MONOOXYGENASE-LIKE PROTEIN (AFU_ORTHOLOGUE AFUA_4G09220)"/>
    <property type="match status" value="1"/>
</dbReference>
<evidence type="ECO:0008006" key="4">
    <source>
        <dbReference type="Google" id="ProtNLM"/>
    </source>
</evidence>
<dbReference type="SUPFAM" id="SSF51905">
    <property type="entry name" value="FAD/NAD(P)-binding domain"/>
    <property type="match status" value="2"/>
</dbReference>
<dbReference type="EMBL" id="JASBNA010000011">
    <property type="protein sequence ID" value="KAK7688347.1"/>
    <property type="molecule type" value="Genomic_DNA"/>
</dbReference>
<evidence type="ECO:0000313" key="2">
    <source>
        <dbReference type="EMBL" id="KAK7688347.1"/>
    </source>
</evidence>
<reference evidence="2 3" key="1">
    <citation type="submission" date="2022-09" db="EMBL/GenBank/DDBJ databases">
        <authorList>
            <person name="Palmer J.M."/>
        </authorList>
    </citation>
    <scope>NUCLEOTIDE SEQUENCE [LARGE SCALE GENOMIC DNA]</scope>
    <source>
        <strain evidence="2 3">DSM 7382</strain>
    </source>
</reference>
<dbReference type="Proteomes" id="UP001385951">
    <property type="component" value="Unassembled WGS sequence"/>
</dbReference>
<dbReference type="GO" id="GO:0050660">
    <property type="term" value="F:flavin adenine dinucleotide binding"/>
    <property type="evidence" value="ECO:0007669"/>
    <property type="project" value="TreeGrafter"/>
</dbReference>
<dbReference type="InterPro" id="IPR050982">
    <property type="entry name" value="Auxin_biosynth/cation_transpt"/>
</dbReference>
<keyword evidence="1" id="KW-0560">Oxidoreductase</keyword>
<dbReference type="Pfam" id="PF13738">
    <property type="entry name" value="Pyr_redox_3"/>
    <property type="match status" value="1"/>
</dbReference>
<name>A0AAW0GEH1_9APHY</name>
<comment type="caution">
    <text evidence="2">The sequence shown here is derived from an EMBL/GenBank/DDBJ whole genome shotgun (WGS) entry which is preliminary data.</text>
</comment>